<evidence type="ECO:0000259" key="1">
    <source>
        <dbReference type="PROSITE" id="PS51186"/>
    </source>
</evidence>
<accession>A0A9D2H8V0</accession>
<dbReference type="PANTHER" id="PTHR43138:SF1">
    <property type="entry name" value="N-ACETYLTRANSFERASE ACA1"/>
    <property type="match status" value="1"/>
</dbReference>
<dbReference type="Proteomes" id="UP000824223">
    <property type="component" value="Unassembled WGS sequence"/>
</dbReference>
<reference evidence="2" key="2">
    <citation type="submission" date="2021-04" db="EMBL/GenBank/DDBJ databases">
        <authorList>
            <person name="Gilroy R."/>
        </authorList>
    </citation>
    <scope>NUCLEOTIDE SEQUENCE</scope>
    <source>
        <strain evidence="2">ChiSjej2B20-11307</strain>
    </source>
</reference>
<organism evidence="2 3">
    <name type="scientific">Candidatus Mediterraneibacter pullicola</name>
    <dbReference type="NCBI Taxonomy" id="2838682"/>
    <lineage>
        <taxon>Bacteria</taxon>
        <taxon>Bacillati</taxon>
        <taxon>Bacillota</taxon>
        <taxon>Clostridia</taxon>
        <taxon>Lachnospirales</taxon>
        <taxon>Lachnospiraceae</taxon>
        <taxon>Mediterraneibacter</taxon>
    </lineage>
</organism>
<sequence length="163" mass="18295">MDIKVRPYETGDAKDTVMIWNQVVEEGVAFPQTELLTETTGDIFFKEQSFTGIAYDCEFGGIVGLYILHPNNVGRCGHICNASYAVRADVRGRHIGGLLVKHCIEKGKELGFRILQFNAVVSSNTHALRLYEKLGFVRLGIVPGGFLMKEGHYEDITLYYYVL</sequence>
<comment type="caution">
    <text evidence="2">The sequence shown here is derived from an EMBL/GenBank/DDBJ whole genome shotgun (WGS) entry which is preliminary data.</text>
</comment>
<dbReference type="PROSITE" id="PS51186">
    <property type="entry name" value="GNAT"/>
    <property type="match status" value="1"/>
</dbReference>
<evidence type="ECO:0000313" key="2">
    <source>
        <dbReference type="EMBL" id="HJA06862.1"/>
    </source>
</evidence>
<dbReference type="Gene3D" id="3.40.630.30">
    <property type="match status" value="1"/>
</dbReference>
<dbReference type="GO" id="GO:0016747">
    <property type="term" value="F:acyltransferase activity, transferring groups other than amino-acyl groups"/>
    <property type="evidence" value="ECO:0007669"/>
    <property type="project" value="InterPro"/>
</dbReference>
<dbReference type="AlphaFoldDB" id="A0A9D2H8V0"/>
<gene>
    <name evidence="2" type="ORF">H9798_06965</name>
</gene>
<reference evidence="2" key="1">
    <citation type="journal article" date="2021" name="PeerJ">
        <title>Extensive microbial diversity within the chicken gut microbiome revealed by metagenomics and culture.</title>
        <authorList>
            <person name="Gilroy R."/>
            <person name="Ravi A."/>
            <person name="Getino M."/>
            <person name="Pursley I."/>
            <person name="Horton D.L."/>
            <person name="Alikhan N.F."/>
            <person name="Baker D."/>
            <person name="Gharbi K."/>
            <person name="Hall N."/>
            <person name="Watson M."/>
            <person name="Adriaenssens E.M."/>
            <person name="Foster-Nyarko E."/>
            <person name="Jarju S."/>
            <person name="Secka A."/>
            <person name="Antonio M."/>
            <person name="Oren A."/>
            <person name="Chaudhuri R.R."/>
            <person name="La Ragione R."/>
            <person name="Hildebrand F."/>
            <person name="Pallen M.J."/>
        </authorList>
    </citation>
    <scope>NUCLEOTIDE SEQUENCE</scope>
    <source>
        <strain evidence="2">ChiSjej2B20-11307</strain>
    </source>
</reference>
<dbReference type="CDD" id="cd04301">
    <property type="entry name" value="NAT_SF"/>
    <property type="match status" value="1"/>
</dbReference>
<dbReference type="InterPro" id="IPR052742">
    <property type="entry name" value="Mito_N-acetyltransferase"/>
</dbReference>
<evidence type="ECO:0000313" key="3">
    <source>
        <dbReference type="Proteomes" id="UP000824223"/>
    </source>
</evidence>
<dbReference type="PANTHER" id="PTHR43138">
    <property type="entry name" value="ACETYLTRANSFERASE, GNAT FAMILY"/>
    <property type="match status" value="1"/>
</dbReference>
<dbReference type="Pfam" id="PF00583">
    <property type="entry name" value="Acetyltransf_1"/>
    <property type="match status" value="1"/>
</dbReference>
<protein>
    <submittedName>
        <fullName evidence="2">GNAT family N-acetyltransferase</fullName>
    </submittedName>
</protein>
<dbReference type="SUPFAM" id="SSF55729">
    <property type="entry name" value="Acyl-CoA N-acyltransferases (Nat)"/>
    <property type="match status" value="1"/>
</dbReference>
<feature type="domain" description="N-acetyltransferase" evidence="1">
    <location>
        <begin position="3"/>
        <end position="160"/>
    </location>
</feature>
<dbReference type="InterPro" id="IPR016181">
    <property type="entry name" value="Acyl_CoA_acyltransferase"/>
</dbReference>
<dbReference type="InterPro" id="IPR000182">
    <property type="entry name" value="GNAT_dom"/>
</dbReference>
<proteinExistence type="predicted"/>
<dbReference type="EMBL" id="DXAK01000035">
    <property type="protein sequence ID" value="HJA06862.1"/>
    <property type="molecule type" value="Genomic_DNA"/>
</dbReference>
<name>A0A9D2H8V0_9FIRM</name>